<comment type="caution">
    <text evidence="14">The sequence shown here is derived from an EMBL/GenBank/DDBJ whole genome shotgun (WGS) entry which is preliminary data.</text>
</comment>
<sequence>MSIIRYNLEHVYNTQLPKSLNNFFNYLETIKGKSKNTVEGYKIDLTMFFKFIKLYRGLVPKECDFHNIKISDVDTELIKSIDLNDLFAFISFTENYRDNGSYARARKVASLKSFFRYLYGKAKIISENPASELESPQINKRNPIYLSLDESKSLLKAIESTDCRFKERDYCMITLFLNCGMRLSELCGIDISKIKDDTLTVVGKGNKERTIYLNKACLKSLNNYLTVRKYEYDKIKDKDALFISKNYTRINKRSVELILKKHLKAAGLDTKKYTPHKLRHTAATLMYKYGNVDIRSLQKILGHENVSTTQIYTHVDDEKLREAVKSNPLSDES</sequence>
<evidence type="ECO:0000313" key="14">
    <source>
        <dbReference type="EMBL" id="CDL90484.1"/>
    </source>
</evidence>
<evidence type="ECO:0000256" key="11">
    <source>
        <dbReference type="PROSITE-ProRule" id="PRU01248"/>
    </source>
</evidence>
<evidence type="ECO:0000256" key="7">
    <source>
        <dbReference type="ARBA" id="ARBA00022908"/>
    </source>
</evidence>
<dbReference type="GO" id="GO:0003677">
    <property type="term" value="F:DNA binding"/>
    <property type="evidence" value="ECO:0007669"/>
    <property type="project" value="UniProtKB-UniRule"/>
</dbReference>
<keyword evidence="9" id="KW-0233">DNA recombination</keyword>
<evidence type="ECO:0000259" key="13">
    <source>
        <dbReference type="PROSITE" id="PS51900"/>
    </source>
</evidence>
<dbReference type="InterPro" id="IPR004107">
    <property type="entry name" value="Integrase_SAM-like_N"/>
</dbReference>
<dbReference type="RefSeq" id="WP_017895262.1">
    <property type="nucleotide sequence ID" value="NZ_CBXI010000007.1"/>
</dbReference>
<dbReference type="InterPro" id="IPR050090">
    <property type="entry name" value="Tyrosine_recombinase_XerCD"/>
</dbReference>
<evidence type="ECO:0000256" key="6">
    <source>
        <dbReference type="ARBA" id="ARBA00022829"/>
    </source>
</evidence>
<keyword evidence="5" id="KW-0132">Cell division</keyword>
<dbReference type="Proteomes" id="UP000019482">
    <property type="component" value="Unassembled WGS sequence"/>
</dbReference>
<evidence type="ECO:0000256" key="8">
    <source>
        <dbReference type="ARBA" id="ARBA00023125"/>
    </source>
</evidence>
<dbReference type="EMBL" id="CBXI010000007">
    <property type="protein sequence ID" value="CDL90484.1"/>
    <property type="molecule type" value="Genomic_DNA"/>
</dbReference>
<feature type="domain" description="Tyr recombinase" evidence="12">
    <location>
        <begin position="141"/>
        <end position="325"/>
    </location>
</feature>
<dbReference type="GeneID" id="29419095"/>
<dbReference type="Pfam" id="PF02899">
    <property type="entry name" value="Phage_int_SAM_1"/>
    <property type="match status" value="1"/>
</dbReference>
<evidence type="ECO:0000256" key="2">
    <source>
        <dbReference type="ARBA" id="ARBA00004496"/>
    </source>
</evidence>
<proteinExistence type="inferred from homology"/>
<dbReference type="GO" id="GO:0005737">
    <property type="term" value="C:cytoplasm"/>
    <property type="evidence" value="ECO:0007669"/>
    <property type="project" value="UniProtKB-SubCell"/>
</dbReference>
<keyword evidence="8 11" id="KW-0238">DNA-binding</keyword>
<gene>
    <name evidence="14" type="ORF">CTDIVETGP_0554</name>
</gene>
<evidence type="ECO:0000256" key="4">
    <source>
        <dbReference type="ARBA" id="ARBA00022490"/>
    </source>
</evidence>
<dbReference type="AlphaFoldDB" id="W6N5G8"/>
<dbReference type="InterPro" id="IPR002104">
    <property type="entry name" value="Integrase_catalytic"/>
</dbReference>
<dbReference type="PROSITE" id="PS51898">
    <property type="entry name" value="TYR_RECOMBINASE"/>
    <property type="match status" value="1"/>
</dbReference>
<feature type="domain" description="Core-binding (CB)" evidence="13">
    <location>
        <begin position="14"/>
        <end position="119"/>
    </location>
</feature>
<evidence type="ECO:0000256" key="3">
    <source>
        <dbReference type="ARBA" id="ARBA00008857"/>
    </source>
</evidence>
<comment type="subcellular location">
    <subcellularLocation>
        <location evidence="2">Cytoplasm</location>
    </subcellularLocation>
</comment>
<evidence type="ECO:0000256" key="9">
    <source>
        <dbReference type="ARBA" id="ARBA00023172"/>
    </source>
</evidence>
<dbReference type="InterPro" id="IPR010998">
    <property type="entry name" value="Integrase_recombinase_N"/>
</dbReference>
<dbReference type="InterPro" id="IPR044068">
    <property type="entry name" value="CB"/>
</dbReference>
<dbReference type="GO" id="GO:0015074">
    <property type="term" value="P:DNA integration"/>
    <property type="evidence" value="ECO:0007669"/>
    <property type="project" value="UniProtKB-KW"/>
</dbReference>
<name>W6N5G8_CLOTY</name>
<dbReference type="Pfam" id="PF00589">
    <property type="entry name" value="Phage_integrase"/>
    <property type="match status" value="1"/>
</dbReference>
<dbReference type="Gene3D" id="1.10.443.10">
    <property type="entry name" value="Intergrase catalytic core"/>
    <property type="match status" value="1"/>
</dbReference>
<evidence type="ECO:0000256" key="1">
    <source>
        <dbReference type="ARBA" id="ARBA00003283"/>
    </source>
</evidence>
<dbReference type="PANTHER" id="PTHR30349">
    <property type="entry name" value="PHAGE INTEGRASE-RELATED"/>
    <property type="match status" value="1"/>
</dbReference>
<dbReference type="InterPro" id="IPR011010">
    <property type="entry name" value="DNA_brk_join_enz"/>
</dbReference>
<dbReference type="GO" id="GO:0006310">
    <property type="term" value="P:DNA recombination"/>
    <property type="evidence" value="ECO:0007669"/>
    <property type="project" value="UniProtKB-KW"/>
</dbReference>
<keyword evidence="4" id="KW-0963">Cytoplasm</keyword>
<evidence type="ECO:0000313" key="15">
    <source>
        <dbReference type="Proteomes" id="UP000019482"/>
    </source>
</evidence>
<dbReference type="PANTHER" id="PTHR30349:SF77">
    <property type="entry name" value="TYROSINE RECOMBINASE XERC"/>
    <property type="match status" value="1"/>
</dbReference>
<dbReference type="OrthoDB" id="283809at2"/>
<dbReference type="InterPro" id="IPR013762">
    <property type="entry name" value="Integrase-like_cat_sf"/>
</dbReference>
<comment type="similarity">
    <text evidence="3">Belongs to the 'phage' integrase family.</text>
</comment>
<organism evidence="14 15">
    <name type="scientific">Clostridium tyrobutyricum DIVETGP</name>
    <dbReference type="NCBI Taxonomy" id="1408889"/>
    <lineage>
        <taxon>Bacteria</taxon>
        <taxon>Bacillati</taxon>
        <taxon>Bacillota</taxon>
        <taxon>Clostridia</taxon>
        <taxon>Eubacteriales</taxon>
        <taxon>Clostridiaceae</taxon>
        <taxon>Clostridium</taxon>
    </lineage>
</organism>
<keyword evidence="15" id="KW-1185">Reference proteome</keyword>
<keyword evidence="6" id="KW-0159">Chromosome partition</keyword>
<keyword evidence="7" id="KW-0229">DNA integration</keyword>
<evidence type="ECO:0000259" key="12">
    <source>
        <dbReference type="PROSITE" id="PS51898"/>
    </source>
</evidence>
<evidence type="ECO:0000256" key="10">
    <source>
        <dbReference type="ARBA" id="ARBA00023306"/>
    </source>
</evidence>
<dbReference type="GO" id="GO:0007059">
    <property type="term" value="P:chromosome segregation"/>
    <property type="evidence" value="ECO:0007669"/>
    <property type="project" value="UniProtKB-KW"/>
</dbReference>
<accession>W6N5G8</accession>
<evidence type="ECO:0000256" key="5">
    <source>
        <dbReference type="ARBA" id="ARBA00022618"/>
    </source>
</evidence>
<comment type="function">
    <text evidence="1">Site-specific tyrosine recombinase, which acts by catalyzing the cutting and rejoining of the recombining DNA molecules.</text>
</comment>
<dbReference type="PROSITE" id="PS51900">
    <property type="entry name" value="CB"/>
    <property type="match status" value="1"/>
</dbReference>
<dbReference type="GO" id="GO:0051301">
    <property type="term" value="P:cell division"/>
    <property type="evidence" value="ECO:0007669"/>
    <property type="project" value="UniProtKB-KW"/>
</dbReference>
<protein>
    <submittedName>
        <fullName evidence="14">Probable integrase/recombinase</fullName>
    </submittedName>
</protein>
<reference evidence="14 15" key="1">
    <citation type="journal article" date="2015" name="Genome Announc.">
        <title>Draft Genome Sequence of Clostridium tyrobutyricum Strain DIVETGP, Isolated from Cow's Milk for Grana Padano Production.</title>
        <authorList>
            <person name="Soggiu A."/>
            <person name="Piras C."/>
            <person name="Gaiarsa S."/>
            <person name="Sassera D."/>
            <person name="Roncada P."/>
            <person name="Bendixen E."/>
            <person name="Brasca M."/>
            <person name="Bonizzi L."/>
        </authorList>
    </citation>
    <scope>NUCLEOTIDE SEQUENCE [LARGE SCALE GENOMIC DNA]</scope>
    <source>
        <strain evidence="14 15">DIVETGP</strain>
    </source>
</reference>
<dbReference type="SUPFAM" id="SSF56349">
    <property type="entry name" value="DNA breaking-rejoining enzymes"/>
    <property type="match status" value="1"/>
</dbReference>
<keyword evidence="10" id="KW-0131">Cell cycle</keyword>
<dbReference type="Gene3D" id="1.10.150.130">
    <property type="match status" value="1"/>
</dbReference>